<dbReference type="RefSeq" id="WP_047239780.1">
    <property type="nucleotide sequence ID" value="NZ_CP011541.1"/>
</dbReference>
<dbReference type="AlphaFoldDB" id="A0A0G3GPU1"/>
<sequence>MAPGKRRKRNNKGQLFDAQAIDLARSALEELDEGEVGVHTGVSVLGDNVVIHHFEAHVPGYRGWEWTAVLACADGSHYVTVNELALMPGRDALRAPSWIPYEDRVRPGDLKPGDQFPPRADDDRLDTLPDGTHTLTKKGFEDSLARWRENYGPTTEYAEKAHLKCSSCAFFHPIADFRTFGACLNIYAADGRVVHVAYGCGAHSETPPADNLAAKEHEAFDDGHL</sequence>
<dbReference type="PATRIC" id="fig|1050174.4.peg.740"/>
<dbReference type="Proteomes" id="UP000035368">
    <property type="component" value="Chromosome"/>
</dbReference>
<dbReference type="STRING" id="1050174.CEPID_03655"/>
<dbReference type="OrthoDB" id="3210158at2"/>
<evidence type="ECO:0000313" key="1">
    <source>
        <dbReference type="EMBL" id="AKK02605.1"/>
    </source>
</evidence>
<organism evidence="1 2">
    <name type="scientific">Corynebacterium epidermidicanis</name>
    <dbReference type="NCBI Taxonomy" id="1050174"/>
    <lineage>
        <taxon>Bacteria</taxon>
        <taxon>Bacillati</taxon>
        <taxon>Actinomycetota</taxon>
        <taxon>Actinomycetes</taxon>
        <taxon>Mycobacteriales</taxon>
        <taxon>Corynebacteriaceae</taxon>
        <taxon>Corynebacterium</taxon>
    </lineage>
</organism>
<dbReference type="Pfam" id="PF11228">
    <property type="entry name" value="DUF3027"/>
    <property type="match status" value="2"/>
</dbReference>
<dbReference type="EMBL" id="CP011541">
    <property type="protein sequence ID" value="AKK02605.1"/>
    <property type="molecule type" value="Genomic_DNA"/>
</dbReference>
<keyword evidence="2" id="KW-1185">Reference proteome</keyword>
<proteinExistence type="predicted"/>
<accession>A0A0G3GPU1</accession>
<reference evidence="1 2" key="1">
    <citation type="submission" date="2015-05" db="EMBL/GenBank/DDBJ databases">
        <title>Complete genome sequence of Corynebacterium epidermidicanis DSM 45586, isolated from the skin of a dog suffering from pruritus.</title>
        <authorList>
            <person name="Ruckert C."/>
            <person name="Albersmeier A."/>
            <person name="Winkler A."/>
            <person name="Tauch A."/>
        </authorList>
    </citation>
    <scope>NUCLEOTIDE SEQUENCE [LARGE SCALE GENOMIC DNA]</scope>
    <source>
        <strain evidence="1 2">DSM 45586</strain>
    </source>
</reference>
<name>A0A0G3GPU1_9CORY</name>
<dbReference type="KEGG" id="cei:CEPID_03655"/>
<evidence type="ECO:0000313" key="2">
    <source>
        <dbReference type="Proteomes" id="UP000035368"/>
    </source>
</evidence>
<gene>
    <name evidence="1" type="ORF">CEPID_03655</name>
</gene>
<dbReference type="InterPro" id="IPR021391">
    <property type="entry name" value="DUF3027"/>
</dbReference>
<protein>
    <submittedName>
        <fullName evidence="1">Putative DUF3027 family protein</fullName>
    </submittedName>
</protein>